<accession>A0A2J6PGG5</accession>
<reference evidence="2 3" key="1">
    <citation type="submission" date="2016-05" db="EMBL/GenBank/DDBJ databases">
        <title>A degradative enzymes factory behind the ericoid mycorrhizal symbiosis.</title>
        <authorList>
            <consortium name="DOE Joint Genome Institute"/>
            <person name="Martino E."/>
            <person name="Morin E."/>
            <person name="Grelet G."/>
            <person name="Kuo A."/>
            <person name="Kohler A."/>
            <person name="Daghino S."/>
            <person name="Barry K."/>
            <person name="Choi C."/>
            <person name="Cichocki N."/>
            <person name="Clum A."/>
            <person name="Copeland A."/>
            <person name="Hainaut M."/>
            <person name="Haridas S."/>
            <person name="Labutti K."/>
            <person name="Lindquist E."/>
            <person name="Lipzen A."/>
            <person name="Khouja H.-R."/>
            <person name="Murat C."/>
            <person name="Ohm R."/>
            <person name="Olson A."/>
            <person name="Spatafora J."/>
            <person name="Veneault-Fourrey C."/>
            <person name="Henrissat B."/>
            <person name="Grigoriev I."/>
            <person name="Martin F."/>
            <person name="Perotto S."/>
        </authorList>
    </citation>
    <scope>NUCLEOTIDE SEQUENCE [LARGE SCALE GENOMIC DNA]</scope>
    <source>
        <strain evidence="2 3">UAMH 7357</strain>
    </source>
</reference>
<feature type="compositionally biased region" description="Acidic residues" evidence="1">
    <location>
        <begin position="128"/>
        <end position="139"/>
    </location>
</feature>
<dbReference type="OrthoDB" id="3501153at2759"/>
<dbReference type="AlphaFoldDB" id="A0A2J6PGG5"/>
<dbReference type="InterPro" id="IPR053008">
    <property type="entry name" value="Phomopsin_biosynth_assoc"/>
</dbReference>
<feature type="region of interest" description="Disordered" evidence="1">
    <location>
        <begin position="109"/>
        <end position="147"/>
    </location>
</feature>
<keyword evidence="3" id="KW-1185">Reference proteome</keyword>
<dbReference type="STRING" id="1745343.A0A2J6PGG5"/>
<sequence>MPETDVAIVKARAHPAYKFLGVKKLYGNSRVTYDLRAGVYSDASGLFSSRRIDRTTLHISSLLSSPAALVAESISVPSDSRGIPANTTMIPPTRANNLIFLSPKEKPLSGQYTSLPTEESSKTHLAELDTESDQLTDDDSSIHSPKRKLQKVQTATIALLILLCGILTTLLLKTHHVATDLHHCGTTNTTAEARALGCEFDILGNSWTPKKCFDNETAIEFREWLQHSERQMGAFPFFHDEDGKERIMDEDELAESVESRVYTTQEHHLAHCTFLMRRIYRVGHSNGRMRLNSRYGTLEHTKHCTNEVLLSFRRPDPKHMGGIHAGFHITFEHC</sequence>
<dbReference type="PANTHER" id="PTHR35896:SF3">
    <property type="entry name" value="MAJOR FACILITATOR SUPERFAMILY TRANSPORTER"/>
    <property type="match status" value="1"/>
</dbReference>
<dbReference type="EMBL" id="KZ613536">
    <property type="protein sequence ID" value="PMD13114.1"/>
    <property type="molecule type" value="Genomic_DNA"/>
</dbReference>
<dbReference type="PANTHER" id="PTHR35896">
    <property type="entry name" value="IG-LIKE DOMAIN-CONTAINING PROTEIN"/>
    <property type="match status" value="1"/>
</dbReference>
<evidence type="ECO:0000256" key="1">
    <source>
        <dbReference type="SAM" id="MobiDB-lite"/>
    </source>
</evidence>
<name>A0A2J6PGG5_9HELO</name>
<gene>
    <name evidence="2" type="ORF">NA56DRAFT_756066</name>
</gene>
<organism evidence="2 3">
    <name type="scientific">Hyaloscypha hepaticicola</name>
    <dbReference type="NCBI Taxonomy" id="2082293"/>
    <lineage>
        <taxon>Eukaryota</taxon>
        <taxon>Fungi</taxon>
        <taxon>Dikarya</taxon>
        <taxon>Ascomycota</taxon>
        <taxon>Pezizomycotina</taxon>
        <taxon>Leotiomycetes</taxon>
        <taxon>Helotiales</taxon>
        <taxon>Hyaloscyphaceae</taxon>
        <taxon>Hyaloscypha</taxon>
    </lineage>
</organism>
<evidence type="ECO:0000313" key="2">
    <source>
        <dbReference type="EMBL" id="PMD13114.1"/>
    </source>
</evidence>
<proteinExistence type="predicted"/>
<dbReference type="Proteomes" id="UP000235672">
    <property type="component" value="Unassembled WGS sequence"/>
</dbReference>
<protein>
    <submittedName>
        <fullName evidence="2">Uncharacterized protein</fullName>
    </submittedName>
</protein>
<evidence type="ECO:0000313" key="3">
    <source>
        <dbReference type="Proteomes" id="UP000235672"/>
    </source>
</evidence>